<dbReference type="Gene3D" id="1.10.10.10">
    <property type="entry name" value="Winged helix-like DNA-binding domain superfamily/Winged helix DNA-binding domain"/>
    <property type="match status" value="1"/>
</dbReference>
<dbReference type="InterPro" id="IPR036390">
    <property type="entry name" value="WH_DNA-bd_sf"/>
</dbReference>
<name>A0A2R6A6M4_9ARCH</name>
<proteinExistence type="predicted"/>
<comment type="caution">
    <text evidence="2">The sequence shown here is derived from an EMBL/GenBank/DDBJ whole genome shotgun (WGS) entry which is preliminary data.</text>
</comment>
<feature type="domain" description="HTH arsR-type" evidence="1">
    <location>
        <begin position="30"/>
        <end position="56"/>
    </location>
</feature>
<reference evidence="2 3" key="1">
    <citation type="submission" date="2017-04" db="EMBL/GenBank/DDBJ databases">
        <title>Novel microbial lineages endemic to geothermal iron-oxide mats fill important gaps in the evolutionary history of Archaea.</title>
        <authorList>
            <person name="Jay Z.J."/>
            <person name="Beam J.P."/>
            <person name="Dlakic M."/>
            <person name="Rusch D.B."/>
            <person name="Kozubal M.A."/>
            <person name="Inskeep W.P."/>
        </authorList>
    </citation>
    <scope>NUCLEOTIDE SEQUENCE [LARGE SCALE GENOMIC DNA]</scope>
    <source>
        <strain evidence="2">OSP_D</strain>
    </source>
</reference>
<gene>
    <name evidence="2" type="ORF">B9Q01_08935</name>
</gene>
<evidence type="ECO:0000313" key="3">
    <source>
        <dbReference type="Proteomes" id="UP000240880"/>
    </source>
</evidence>
<protein>
    <recommendedName>
        <fullName evidence="1">HTH arsR-type domain-containing protein</fullName>
    </recommendedName>
</protein>
<evidence type="ECO:0000313" key="2">
    <source>
        <dbReference type="EMBL" id="PSN82122.1"/>
    </source>
</evidence>
<dbReference type="Pfam" id="PF01022">
    <property type="entry name" value="HTH_5"/>
    <property type="match status" value="1"/>
</dbReference>
<dbReference type="SUPFAM" id="SSF46785">
    <property type="entry name" value="Winged helix' DNA-binding domain"/>
    <property type="match status" value="1"/>
</dbReference>
<dbReference type="InterPro" id="IPR036388">
    <property type="entry name" value="WH-like_DNA-bd_sf"/>
</dbReference>
<dbReference type="GO" id="GO:0003700">
    <property type="term" value="F:DNA-binding transcription factor activity"/>
    <property type="evidence" value="ECO:0007669"/>
    <property type="project" value="InterPro"/>
</dbReference>
<dbReference type="EMBL" id="NEXC01000099">
    <property type="protein sequence ID" value="PSN82122.1"/>
    <property type="molecule type" value="Genomic_DNA"/>
</dbReference>
<sequence length="108" mass="12960">MTIRSLSQDEIDAIKMVLNILEGYDTLNYIVRNTKLSKSRVQYLLKALKKAGLIYKKEGKKNWRVRVDYYRVWKNAEYVYYNERKTVTGELEAIKELREQEKKLAHRT</sequence>
<dbReference type="InterPro" id="IPR001845">
    <property type="entry name" value="HTH_ArsR_DNA-bd_dom"/>
</dbReference>
<dbReference type="AlphaFoldDB" id="A0A2R6A6M4"/>
<organism evidence="2 3">
    <name type="scientific">Candidatus Marsarchaeota G1 archaeon OSP_D</name>
    <dbReference type="NCBI Taxonomy" id="1978155"/>
    <lineage>
        <taxon>Archaea</taxon>
        <taxon>Candidatus Marsarchaeota</taxon>
        <taxon>Candidatus Marsarchaeota group 1</taxon>
    </lineage>
</organism>
<accession>A0A2R6A6M4</accession>
<dbReference type="Proteomes" id="UP000240880">
    <property type="component" value="Unassembled WGS sequence"/>
</dbReference>
<evidence type="ECO:0000259" key="1">
    <source>
        <dbReference type="Pfam" id="PF01022"/>
    </source>
</evidence>